<keyword evidence="2" id="KW-1185">Reference proteome</keyword>
<dbReference type="KEGG" id="shl:Shal_4280"/>
<evidence type="ECO:0000313" key="1">
    <source>
        <dbReference type="EMBL" id="ABZ78820.1"/>
    </source>
</evidence>
<dbReference type="HOGENOM" id="CLU_2425286_0_0_6"/>
<dbReference type="RefSeq" id="WP_012279324.1">
    <property type="nucleotide sequence ID" value="NC_010334.1"/>
</dbReference>
<proteinExistence type="predicted"/>
<gene>
    <name evidence="1" type="ordered locus">Shal_4280</name>
</gene>
<organism evidence="1 2">
    <name type="scientific">Shewanella halifaxensis (strain HAW-EB4)</name>
    <dbReference type="NCBI Taxonomy" id="458817"/>
    <lineage>
        <taxon>Bacteria</taxon>
        <taxon>Pseudomonadati</taxon>
        <taxon>Pseudomonadota</taxon>
        <taxon>Gammaproteobacteria</taxon>
        <taxon>Alteromonadales</taxon>
        <taxon>Shewanellaceae</taxon>
        <taxon>Shewanella</taxon>
    </lineage>
</organism>
<dbReference type="EMBL" id="CP000931">
    <property type="protein sequence ID" value="ABZ78820.1"/>
    <property type="molecule type" value="Genomic_DNA"/>
</dbReference>
<dbReference type="Proteomes" id="UP000001317">
    <property type="component" value="Chromosome"/>
</dbReference>
<name>B0TQE0_SHEHH</name>
<dbReference type="AlphaFoldDB" id="B0TQE0"/>
<sequence>MDMERTREAQEHLQKEFEIYNNASTKKLPPLDIDCPENLETMLEFVTRRESLKQAKKLNSPPATKLKSALADTLLLLDNFDIKISKEKGAIEK</sequence>
<protein>
    <submittedName>
        <fullName evidence="1">Uncharacterized protein</fullName>
    </submittedName>
</protein>
<evidence type="ECO:0000313" key="2">
    <source>
        <dbReference type="Proteomes" id="UP000001317"/>
    </source>
</evidence>
<dbReference type="eggNOG" id="ENOG502ZVBT">
    <property type="taxonomic scope" value="Bacteria"/>
</dbReference>
<dbReference type="STRING" id="458817.Shal_4280"/>
<reference evidence="1" key="1">
    <citation type="submission" date="2008-01" db="EMBL/GenBank/DDBJ databases">
        <title>Complete sequence of Shewanella halifaxensis HAW-EB4.</title>
        <authorList>
            <consortium name="US DOE Joint Genome Institute"/>
            <person name="Copeland A."/>
            <person name="Lucas S."/>
            <person name="Lapidus A."/>
            <person name="Glavina del Rio T."/>
            <person name="Dalin E."/>
            <person name="Tice H."/>
            <person name="Bruce D."/>
            <person name="Goodwin L."/>
            <person name="Pitluck S."/>
            <person name="Sims D."/>
            <person name="Brettin T."/>
            <person name="Detter J.C."/>
            <person name="Han C."/>
            <person name="Kuske C.R."/>
            <person name="Schmutz J."/>
            <person name="Larimer F."/>
            <person name="Land M."/>
            <person name="Hauser L."/>
            <person name="Kyrpides N."/>
            <person name="Kim E."/>
            <person name="Zhao J.-S."/>
            <person name="Richardson P."/>
        </authorList>
    </citation>
    <scope>NUCLEOTIDE SEQUENCE [LARGE SCALE GENOMIC DNA]</scope>
    <source>
        <strain evidence="1">HAW-EB4</strain>
    </source>
</reference>
<accession>B0TQE0</accession>